<dbReference type="EMBL" id="MOBQ01000007">
    <property type="protein sequence ID" value="RON49972.1"/>
    <property type="molecule type" value="Genomic_DNA"/>
</dbReference>
<gene>
    <name evidence="1" type="ORF">BK666_06050</name>
</gene>
<evidence type="ECO:0000313" key="2">
    <source>
        <dbReference type="Proteomes" id="UP000285349"/>
    </source>
</evidence>
<dbReference type="Proteomes" id="UP000285349">
    <property type="component" value="Unassembled WGS sequence"/>
</dbReference>
<protein>
    <submittedName>
        <fullName evidence="1">Uncharacterized protein</fullName>
    </submittedName>
</protein>
<organism evidence="1 2">
    <name type="scientific">Pseudomonas frederiksbergensis</name>
    <dbReference type="NCBI Taxonomy" id="104087"/>
    <lineage>
        <taxon>Bacteria</taxon>
        <taxon>Pseudomonadati</taxon>
        <taxon>Pseudomonadota</taxon>
        <taxon>Gammaproteobacteria</taxon>
        <taxon>Pseudomonadales</taxon>
        <taxon>Pseudomonadaceae</taxon>
        <taxon>Pseudomonas</taxon>
    </lineage>
</organism>
<sequence>MEDSQDAVNLALDPERQPLTVAEADSDNVIKLTNIVGEFATGVIPAPDGWSEGDTVRVFITRDRHTIEAGYVPGVGKPDVNGNFNIPLRKYAFLEYVAGNPVVFFYGWYFASSPAFQSPNSIPYSIQHS</sequence>
<dbReference type="AlphaFoldDB" id="A0A423KCD8"/>
<proteinExistence type="predicted"/>
<accession>A0A423KCD8</accession>
<dbReference type="RefSeq" id="WP_123508804.1">
    <property type="nucleotide sequence ID" value="NZ_MOBQ01000007.1"/>
</dbReference>
<name>A0A423KCD8_9PSED</name>
<reference evidence="1 2" key="1">
    <citation type="submission" date="2016-10" db="EMBL/GenBank/DDBJ databases">
        <title>Comparative genome analysis of multiple Pseudomonas spp. focuses on biocontrol and plant growth promoting traits.</title>
        <authorList>
            <person name="Tao X.-Y."/>
            <person name="Taylor C.G."/>
        </authorList>
    </citation>
    <scope>NUCLEOTIDE SEQUENCE [LARGE SCALE GENOMIC DNA]</scope>
    <source>
        <strain evidence="1 2">37A10</strain>
    </source>
</reference>
<dbReference type="OrthoDB" id="9860556at2"/>
<evidence type="ECO:0000313" key="1">
    <source>
        <dbReference type="EMBL" id="RON49972.1"/>
    </source>
</evidence>
<comment type="caution">
    <text evidence="1">The sequence shown here is derived from an EMBL/GenBank/DDBJ whole genome shotgun (WGS) entry which is preliminary data.</text>
</comment>